<dbReference type="AlphaFoldDB" id="A0A1Q9CHV9"/>
<dbReference type="InterPro" id="IPR000571">
    <property type="entry name" value="Znf_CCCH"/>
</dbReference>
<feature type="region of interest" description="Disordered" evidence="5">
    <location>
        <begin position="638"/>
        <end position="665"/>
    </location>
</feature>
<dbReference type="InterPro" id="IPR001878">
    <property type="entry name" value="Znf_CCHC"/>
</dbReference>
<dbReference type="SMART" id="SM00356">
    <property type="entry name" value="ZnF_C3H1"/>
    <property type="match status" value="1"/>
</dbReference>
<protein>
    <recommendedName>
        <fullName evidence="10">C3H1-type domain-containing protein</fullName>
    </recommendedName>
</protein>
<keyword evidence="9" id="KW-1185">Reference proteome</keyword>
<keyword evidence="1 4" id="KW-0479">Metal-binding</keyword>
<dbReference type="InterPro" id="IPR041367">
    <property type="entry name" value="Znf-CCCH_4"/>
</dbReference>
<dbReference type="EMBL" id="LSRX01001193">
    <property type="protein sequence ID" value="OLP82437.1"/>
    <property type="molecule type" value="Genomic_DNA"/>
</dbReference>
<feature type="compositionally biased region" description="Low complexity" evidence="5">
    <location>
        <begin position="566"/>
        <end position="578"/>
    </location>
</feature>
<feature type="region of interest" description="Disordered" evidence="5">
    <location>
        <begin position="677"/>
        <end position="718"/>
    </location>
</feature>
<dbReference type="SUPFAM" id="SSF90229">
    <property type="entry name" value="CCCH zinc finger"/>
    <property type="match status" value="1"/>
</dbReference>
<keyword evidence="3 4" id="KW-0862">Zinc</keyword>
<name>A0A1Q9CHV9_SYMMI</name>
<evidence type="ECO:0000256" key="2">
    <source>
        <dbReference type="ARBA" id="ARBA00022771"/>
    </source>
</evidence>
<dbReference type="Pfam" id="PF18044">
    <property type="entry name" value="zf-CCCH_4"/>
    <property type="match status" value="1"/>
</dbReference>
<evidence type="ECO:0000313" key="9">
    <source>
        <dbReference type="Proteomes" id="UP000186817"/>
    </source>
</evidence>
<dbReference type="InterPro" id="IPR036855">
    <property type="entry name" value="Znf_CCCH_sf"/>
</dbReference>
<accession>A0A1Q9CHV9</accession>
<keyword evidence="2 4" id="KW-0863">Zinc-finger</keyword>
<feature type="region of interest" description="Disordered" evidence="5">
    <location>
        <begin position="565"/>
        <end position="594"/>
    </location>
</feature>
<evidence type="ECO:0000256" key="4">
    <source>
        <dbReference type="PROSITE-ProRule" id="PRU00723"/>
    </source>
</evidence>
<gene>
    <name evidence="8" type="ORF">AK812_SmicGene36915</name>
</gene>
<feature type="compositionally biased region" description="Low complexity" evidence="5">
    <location>
        <begin position="685"/>
        <end position="710"/>
    </location>
</feature>
<dbReference type="GO" id="GO:0008270">
    <property type="term" value="F:zinc ion binding"/>
    <property type="evidence" value="ECO:0007669"/>
    <property type="project" value="UniProtKB-KW"/>
</dbReference>
<evidence type="ECO:0000256" key="1">
    <source>
        <dbReference type="ARBA" id="ARBA00022723"/>
    </source>
</evidence>
<evidence type="ECO:0000259" key="7">
    <source>
        <dbReference type="PROSITE" id="PS50158"/>
    </source>
</evidence>
<dbReference type="PROSITE" id="PS50103">
    <property type="entry name" value="ZF_C3H1"/>
    <property type="match status" value="1"/>
</dbReference>
<evidence type="ECO:0000313" key="8">
    <source>
        <dbReference type="EMBL" id="OLP82437.1"/>
    </source>
</evidence>
<evidence type="ECO:0000259" key="6">
    <source>
        <dbReference type="PROSITE" id="PS50103"/>
    </source>
</evidence>
<feature type="zinc finger region" description="C3H1-type" evidence="4">
    <location>
        <begin position="591"/>
        <end position="619"/>
    </location>
</feature>
<reference evidence="8 9" key="1">
    <citation type="submission" date="2016-02" db="EMBL/GenBank/DDBJ databases">
        <title>Genome analysis of coral dinoflagellate symbionts highlights evolutionary adaptations to a symbiotic lifestyle.</title>
        <authorList>
            <person name="Aranda M."/>
            <person name="Li Y."/>
            <person name="Liew Y.J."/>
            <person name="Baumgarten S."/>
            <person name="Simakov O."/>
            <person name="Wilson M."/>
            <person name="Piel J."/>
            <person name="Ashoor H."/>
            <person name="Bougouffa S."/>
            <person name="Bajic V.B."/>
            <person name="Ryu T."/>
            <person name="Ravasi T."/>
            <person name="Bayer T."/>
            <person name="Micklem G."/>
            <person name="Kim H."/>
            <person name="Bhak J."/>
            <person name="Lajeunesse T.C."/>
            <person name="Voolstra C.R."/>
        </authorList>
    </citation>
    <scope>NUCLEOTIDE SEQUENCE [LARGE SCALE GENOMIC DNA]</scope>
    <source>
        <strain evidence="8 9">CCMP2467</strain>
    </source>
</reference>
<feature type="compositionally biased region" description="Polar residues" evidence="5">
    <location>
        <begin position="653"/>
        <end position="665"/>
    </location>
</feature>
<dbReference type="GO" id="GO:0003676">
    <property type="term" value="F:nucleic acid binding"/>
    <property type="evidence" value="ECO:0007669"/>
    <property type="project" value="InterPro"/>
</dbReference>
<proteinExistence type="predicted"/>
<dbReference type="PROSITE" id="PS50158">
    <property type="entry name" value="ZF_CCHC"/>
    <property type="match status" value="1"/>
</dbReference>
<dbReference type="Proteomes" id="UP000186817">
    <property type="component" value="Unassembled WGS sequence"/>
</dbReference>
<sequence>MHLPGQMTVPEHSPELSDTRAVARPAPVENIYPKGVSGGFSVRAADAIALASAASVGRRRFRSRKSIDLNLEEGFTWGASPQAVKPTAAPTFPSLCNMDNDPPCAYGFDGTLFVGVGDVVWQPGAAGPCCPRLSKLGSAAAASPRHGCCRGLPAQDGQGVAVHVSFVAMKWMCMQCLKRLLIHGTGTPKTRGSVCSAYAGASSERAYYHVATGELDDTTYNCGQVQPGQTAQRDTVFEWVTADLNQHAGMANLPVKGDLDIMASHWVRCHNNKAADELEVIMVQDCQTEGIAQLQSAMSASLATKASEPEVDKPGISELPRLPELSETSCIDVGDWLHALECPMGDISNGSAVWWREILASLDRFYGAYLTSSNLDKLSLRTESYVGTLIKEDRWSRVDKRATSMLLASLPEAIRAEVLASRLTGALQVLGRVMVLYRPGSAAERQQVLRALEAPATASNAADAVDALRRWARWLRRAGDIGLQHPDPCILLKGVDAVVKKVLSEQGEIQFRVNMLRYTLDVDAKPSLKSVQDLHQALLSDFEQVAFRGRSRPSGAANAFIKGMGSATTTAPASPTTTGDDNIGGETSPGKGKGAPCKFFLSDQGCRRGASCKYSHDVDKKQTQGRCWTCGSKQHVAKACPTKEKNGNPRSPARTTGNKPESSNATPLVAAMAPEVARPMPPAGTSPTSSVTATSTSSTTTASAQPTSQSNNGVGDSDLRDLLKEANNMLNEMRRLQRITVLDVEAKAKALGMDPGAFRQGTEEEMIAAEKVRVQLANGDHVTLAQNRAGTLLATASSPEDAAAPIVPLGSLVQELEDKRVEELQRTTSAMQRALWLWDQDATWSKHLHMFLRHCGRAHQLMTMDAEGSPFSPLSSTVKSSLAEDLVLDDKAGWKYLQAMPVSRRRRKLLMNSEWVVNLFSGPSDGSLEMKILDDGSVMVEVDILRSRAFDLRKAA</sequence>
<organism evidence="8 9">
    <name type="scientific">Symbiodinium microadriaticum</name>
    <name type="common">Dinoflagellate</name>
    <name type="synonym">Zooxanthella microadriatica</name>
    <dbReference type="NCBI Taxonomy" id="2951"/>
    <lineage>
        <taxon>Eukaryota</taxon>
        <taxon>Sar</taxon>
        <taxon>Alveolata</taxon>
        <taxon>Dinophyceae</taxon>
        <taxon>Suessiales</taxon>
        <taxon>Symbiodiniaceae</taxon>
        <taxon>Symbiodinium</taxon>
    </lineage>
</organism>
<evidence type="ECO:0000256" key="3">
    <source>
        <dbReference type="ARBA" id="ARBA00022833"/>
    </source>
</evidence>
<feature type="domain" description="CCHC-type" evidence="7">
    <location>
        <begin position="626"/>
        <end position="641"/>
    </location>
</feature>
<evidence type="ECO:0008006" key="10">
    <source>
        <dbReference type="Google" id="ProtNLM"/>
    </source>
</evidence>
<evidence type="ECO:0000256" key="5">
    <source>
        <dbReference type="SAM" id="MobiDB-lite"/>
    </source>
</evidence>
<comment type="caution">
    <text evidence="8">The sequence shown here is derived from an EMBL/GenBank/DDBJ whole genome shotgun (WGS) entry which is preliminary data.</text>
</comment>
<dbReference type="OrthoDB" id="430358at2759"/>
<feature type="domain" description="C3H1-type" evidence="6">
    <location>
        <begin position="591"/>
        <end position="619"/>
    </location>
</feature>